<dbReference type="AlphaFoldDB" id="G3H0S8"/>
<protein>
    <submittedName>
        <fullName evidence="2">Uncharacterized protein</fullName>
    </submittedName>
</protein>
<dbReference type="Proteomes" id="UP000001075">
    <property type="component" value="Unassembled WGS sequence"/>
</dbReference>
<evidence type="ECO:0000313" key="2">
    <source>
        <dbReference type="EMBL" id="EGV97188.1"/>
    </source>
</evidence>
<dbReference type="InParanoid" id="G3H0S8"/>
<evidence type="ECO:0000313" key="3">
    <source>
        <dbReference type="Proteomes" id="UP000001075"/>
    </source>
</evidence>
<evidence type="ECO:0000256" key="1">
    <source>
        <dbReference type="SAM" id="MobiDB-lite"/>
    </source>
</evidence>
<feature type="region of interest" description="Disordered" evidence="1">
    <location>
        <begin position="1"/>
        <end position="80"/>
    </location>
</feature>
<gene>
    <name evidence="2" type="ORF">I79_003746</name>
</gene>
<sequence>MNPTPHLWGRPTLPLCSESLGAPAGKKQERSVPCLNSQSETGRIHTAVRKQQERSGGGTPPTPTASPGDPALANPVRKEN</sequence>
<name>G3H0S8_CRIGR</name>
<proteinExistence type="predicted"/>
<organism evidence="2 3">
    <name type="scientific">Cricetulus griseus</name>
    <name type="common">Chinese hamster</name>
    <name type="synonym">Cricetulus barabensis griseus</name>
    <dbReference type="NCBI Taxonomy" id="10029"/>
    <lineage>
        <taxon>Eukaryota</taxon>
        <taxon>Metazoa</taxon>
        <taxon>Chordata</taxon>
        <taxon>Craniata</taxon>
        <taxon>Vertebrata</taxon>
        <taxon>Euteleostomi</taxon>
        <taxon>Mammalia</taxon>
        <taxon>Eutheria</taxon>
        <taxon>Euarchontoglires</taxon>
        <taxon>Glires</taxon>
        <taxon>Rodentia</taxon>
        <taxon>Myomorpha</taxon>
        <taxon>Muroidea</taxon>
        <taxon>Cricetidae</taxon>
        <taxon>Cricetinae</taxon>
        <taxon>Cricetulus</taxon>
    </lineage>
</organism>
<accession>G3H0S8</accession>
<dbReference type="EMBL" id="JH000098">
    <property type="protein sequence ID" value="EGV97188.1"/>
    <property type="molecule type" value="Genomic_DNA"/>
</dbReference>
<dbReference type="GlyGen" id="G3H0S8">
    <property type="glycosylation" value="3 sites"/>
</dbReference>
<reference evidence="3" key="1">
    <citation type="journal article" date="2011" name="Nat. Biotechnol.">
        <title>The genomic sequence of the Chinese hamster ovary (CHO)-K1 cell line.</title>
        <authorList>
            <person name="Xu X."/>
            <person name="Nagarajan H."/>
            <person name="Lewis N.E."/>
            <person name="Pan S."/>
            <person name="Cai Z."/>
            <person name="Liu X."/>
            <person name="Chen W."/>
            <person name="Xie M."/>
            <person name="Wang W."/>
            <person name="Hammond S."/>
            <person name="Andersen M.R."/>
            <person name="Neff N."/>
            <person name="Passarelli B."/>
            <person name="Koh W."/>
            <person name="Fan H.C."/>
            <person name="Wang J."/>
            <person name="Gui Y."/>
            <person name="Lee K.H."/>
            <person name="Betenbaugh M.J."/>
            <person name="Quake S.R."/>
            <person name="Famili I."/>
            <person name="Palsson B.O."/>
            <person name="Wang J."/>
        </authorList>
    </citation>
    <scope>NUCLEOTIDE SEQUENCE [LARGE SCALE GENOMIC DNA]</scope>
    <source>
        <strain evidence="3">CHO K1 cell line</strain>
    </source>
</reference>